<feature type="transmembrane region" description="Helical" evidence="1">
    <location>
        <begin position="20"/>
        <end position="46"/>
    </location>
</feature>
<feature type="transmembrane region" description="Helical" evidence="1">
    <location>
        <begin position="227"/>
        <end position="251"/>
    </location>
</feature>
<proteinExistence type="predicted"/>
<gene>
    <name evidence="2" type="ORF">B0H17DRAFT_1213202</name>
</gene>
<feature type="transmembrane region" description="Helical" evidence="1">
    <location>
        <begin position="108"/>
        <end position="129"/>
    </location>
</feature>
<dbReference type="AlphaFoldDB" id="A0AAD7CRC3"/>
<accession>A0AAD7CRC3</accession>
<dbReference type="Proteomes" id="UP001221757">
    <property type="component" value="Unassembled WGS sequence"/>
</dbReference>
<feature type="transmembrane region" description="Helical" evidence="1">
    <location>
        <begin position="58"/>
        <end position="77"/>
    </location>
</feature>
<reference evidence="2" key="1">
    <citation type="submission" date="2023-03" db="EMBL/GenBank/DDBJ databases">
        <title>Massive genome expansion in bonnet fungi (Mycena s.s.) driven by repeated elements and novel gene families across ecological guilds.</title>
        <authorList>
            <consortium name="Lawrence Berkeley National Laboratory"/>
            <person name="Harder C.B."/>
            <person name="Miyauchi S."/>
            <person name="Viragh M."/>
            <person name="Kuo A."/>
            <person name="Thoen E."/>
            <person name="Andreopoulos B."/>
            <person name="Lu D."/>
            <person name="Skrede I."/>
            <person name="Drula E."/>
            <person name="Henrissat B."/>
            <person name="Morin E."/>
            <person name="Kohler A."/>
            <person name="Barry K."/>
            <person name="LaButti K."/>
            <person name="Morin E."/>
            <person name="Salamov A."/>
            <person name="Lipzen A."/>
            <person name="Mereny Z."/>
            <person name="Hegedus B."/>
            <person name="Baldrian P."/>
            <person name="Stursova M."/>
            <person name="Weitz H."/>
            <person name="Taylor A."/>
            <person name="Grigoriev I.V."/>
            <person name="Nagy L.G."/>
            <person name="Martin F."/>
            <person name="Kauserud H."/>
        </authorList>
    </citation>
    <scope>NUCLEOTIDE SEQUENCE</scope>
    <source>
        <strain evidence="2">CBHHK067</strain>
    </source>
</reference>
<keyword evidence="1" id="KW-1133">Transmembrane helix</keyword>
<sequence length="309" mass="34158">MSSYYGPDESAPEISLERAFVAGDVVTGVGFGAQVALYMHCVLYLWKRRNINRSAIFLLAYITTLLSVEVVFVVVQAKTVQMIYIDNRNYPGGPWAFFLATQNAPVNVIFYATLFVLTFLSDILVLWRCWVIWAADGLTGVAYLVIAFPCIMLLGSFAMGVLWTLESSQPGLSLYSERPMAYGTAYYAISLSVNVVISILIIARLLIYRRRLRTGVPGARASHYLSIATIFVESAALYSVFAILFLITYATDEPTNQIWLSVASAAQEIAGYLIIYRLADGRAWQSDTMRISSVVAAGMQFSLGTGDDM</sequence>
<keyword evidence="1" id="KW-0472">Membrane</keyword>
<feature type="transmembrane region" description="Helical" evidence="1">
    <location>
        <begin position="185"/>
        <end position="207"/>
    </location>
</feature>
<organism evidence="2 3">
    <name type="scientific">Mycena rosella</name>
    <name type="common">Pink bonnet</name>
    <name type="synonym">Agaricus rosellus</name>
    <dbReference type="NCBI Taxonomy" id="1033263"/>
    <lineage>
        <taxon>Eukaryota</taxon>
        <taxon>Fungi</taxon>
        <taxon>Dikarya</taxon>
        <taxon>Basidiomycota</taxon>
        <taxon>Agaricomycotina</taxon>
        <taxon>Agaricomycetes</taxon>
        <taxon>Agaricomycetidae</taxon>
        <taxon>Agaricales</taxon>
        <taxon>Marasmiineae</taxon>
        <taxon>Mycenaceae</taxon>
        <taxon>Mycena</taxon>
    </lineage>
</organism>
<comment type="caution">
    <text evidence="2">The sequence shown here is derived from an EMBL/GenBank/DDBJ whole genome shotgun (WGS) entry which is preliminary data.</text>
</comment>
<keyword evidence="3" id="KW-1185">Reference proteome</keyword>
<keyword evidence="1" id="KW-0812">Transmembrane</keyword>
<dbReference type="EMBL" id="JARKIE010000280">
    <property type="protein sequence ID" value="KAJ7658455.1"/>
    <property type="molecule type" value="Genomic_DNA"/>
</dbReference>
<feature type="transmembrane region" description="Helical" evidence="1">
    <location>
        <begin position="257"/>
        <end position="279"/>
    </location>
</feature>
<evidence type="ECO:0000313" key="3">
    <source>
        <dbReference type="Proteomes" id="UP001221757"/>
    </source>
</evidence>
<evidence type="ECO:0000256" key="1">
    <source>
        <dbReference type="SAM" id="Phobius"/>
    </source>
</evidence>
<evidence type="ECO:0000313" key="2">
    <source>
        <dbReference type="EMBL" id="KAJ7658455.1"/>
    </source>
</evidence>
<protein>
    <submittedName>
        <fullName evidence="2">Uncharacterized protein</fullName>
    </submittedName>
</protein>
<name>A0AAD7CRC3_MYCRO</name>
<feature type="transmembrane region" description="Helical" evidence="1">
    <location>
        <begin position="141"/>
        <end position="165"/>
    </location>
</feature>